<dbReference type="EMBL" id="JABDTM020023510">
    <property type="protein sequence ID" value="KAH0815129.1"/>
    <property type="molecule type" value="Genomic_DNA"/>
</dbReference>
<sequence length="185" mass="19910">MAEAYAWLKPRAGSCSTCVRLPSPSDAWGREETANRPEKNVYNGNYAILNMDGERSVGASVLCCAYLIVSDPIDGSSVRGGCAARYVRKVRVGTQPSLRLLIALSSDILHRTIEAAPTLNYGEARLPPPGRGSGRIAPQTKPNEPETALPPSVENLTGRTVHRIESRGRRRSPESAPAATCSPRN</sequence>
<reference evidence="2" key="2">
    <citation type="submission" date="2021-08" db="EMBL/GenBank/DDBJ databases">
        <authorList>
            <person name="Eriksson T."/>
        </authorList>
    </citation>
    <scope>NUCLEOTIDE SEQUENCE</scope>
    <source>
        <strain evidence="2">Stoneville</strain>
        <tissue evidence="2">Whole head</tissue>
    </source>
</reference>
<dbReference type="AlphaFoldDB" id="A0A8J6HI39"/>
<feature type="region of interest" description="Disordered" evidence="1">
    <location>
        <begin position="120"/>
        <end position="185"/>
    </location>
</feature>
<evidence type="ECO:0000313" key="2">
    <source>
        <dbReference type="EMBL" id="KAH0815129.1"/>
    </source>
</evidence>
<name>A0A8J6HI39_TENMO</name>
<evidence type="ECO:0000313" key="3">
    <source>
        <dbReference type="Proteomes" id="UP000719412"/>
    </source>
</evidence>
<organism evidence="2 3">
    <name type="scientific">Tenebrio molitor</name>
    <name type="common">Yellow mealworm beetle</name>
    <dbReference type="NCBI Taxonomy" id="7067"/>
    <lineage>
        <taxon>Eukaryota</taxon>
        <taxon>Metazoa</taxon>
        <taxon>Ecdysozoa</taxon>
        <taxon>Arthropoda</taxon>
        <taxon>Hexapoda</taxon>
        <taxon>Insecta</taxon>
        <taxon>Pterygota</taxon>
        <taxon>Neoptera</taxon>
        <taxon>Endopterygota</taxon>
        <taxon>Coleoptera</taxon>
        <taxon>Polyphaga</taxon>
        <taxon>Cucujiformia</taxon>
        <taxon>Tenebrionidae</taxon>
        <taxon>Tenebrio</taxon>
    </lineage>
</organism>
<comment type="caution">
    <text evidence="2">The sequence shown here is derived from an EMBL/GenBank/DDBJ whole genome shotgun (WGS) entry which is preliminary data.</text>
</comment>
<keyword evidence="3" id="KW-1185">Reference proteome</keyword>
<accession>A0A8J6HI39</accession>
<dbReference type="Proteomes" id="UP000719412">
    <property type="component" value="Unassembled WGS sequence"/>
</dbReference>
<protein>
    <submittedName>
        <fullName evidence="2">Uncharacterized protein</fullName>
    </submittedName>
</protein>
<evidence type="ECO:0000256" key="1">
    <source>
        <dbReference type="SAM" id="MobiDB-lite"/>
    </source>
</evidence>
<gene>
    <name evidence="2" type="ORF">GEV33_007662</name>
</gene>
<proteinExistence type="predicted"/>
<feature type="compositionally biased region" description="Basic and acidic residues" evidence="1">
    <location>
        <begin position="162"/>
        <end position="173"/>
    </location>
</feature>
<reference evidence="2" key="1">
    <citation type="journal article" date="2020" name="J Insects Food Feed">
        <title>The yellow mealworm (Tenebrio molitor) genome: a resource for the emerging insects as food and feed industry.</title>
        <authorList>
            <person name="Eriksson T."/>
            <person name="Andere A."/>
            <person name="Kelstrup H."/>
            <person name="Emery V."/>
            <person name="Picard C."/>
        </authorList>
    </citation>
    <scope>NUCLEOTIDE SEQUENCE</scope>
    <source>
        <strain evidence="2">Stoneville</strain>
        <tissue evidence="2">Whole head</tissue>
    </source>
</reference>